<comment type="caution">
    <text evidence="1">The sequence shown here is derived from an EMBL/GenBank/DDBJ whole genome shotgun (WGS) entry which is preliminary data.</text>
</comment>
<gene>
    <name evidence="1" type="ORF">ROHU_008586</name>
</gene>
<proteinExistence type="predicted"/>
<dbReference type="AlphaFoldDB" id="A0A498MEH1"/>
<name>A0A498MEH1_LABRO</name>
<evidence type="ECO:0000313" key="1">
    <source>
        <dbReference type="EMBL" id="RXN15885.1"/>
    </source>
</evidence>
<dbReference type="Proteomes" id="UP000290572">
    <property type="component" value="Unassembled WGS sequence"/>
</dbReference>
<keyword evidence="2" id="KW-1185">Reference proteome</keyword>
<organism evidence="1 2">
    <name type="scientific">Labeo rohita</name>
    <name type="common">Indian major carp</name>
    <name type="synonym">Cyprinus rohita</name>
    <dbReference type="NCBI Taxonomy" id="84645"/>
    <lineage>
        <taxon>Eukaryota</taxon>
        <taxon>Metazoa</taxon>
        <taxon>Chordata</taxon>
        <taxon>Craniata</taxon>
        <taxon>Vertebrata</taxon>
        <taxon>Euteleostomi</taxon>
        <taxon>Actinopterygii</taxon>
        <taxon>Neopterygii</taxon>
        <taxon>Teleostei</taxon>
        <taxon>Ostariophysi</taxon>
        <taxon>Cypriniformes</taxon>
        <taxon>Cyprinidae</taxon>
        <taxon>Labeoninae</taxon>
        <taxon>Labeonini</taxon>
        <taxon>Labeo</taxon>
    </lineage>
</organism>
<accession>A0A498MEH1</accession>
<sequence length="217" mass="24765">MACAAAVIRKIIIFALDIFIKISRSTPGFDGVCIWRLGLKLFRSEVQRLKKMDSQKPGLFQQRFKWKALEHEDGRQVCEASLTGDWLDRVSSWLRCPTKSPSAGPPQLQSARASGPLSTCQYQLSTAVSLPGPRLSSSSQFPQELWKVNERTSDCEMAANIQRAGQEDQVRLERLWRGQSRWHTGSARPFTCSRHSRATWQRWNYHNIHNQPAVDLL</sequence>
<evidence type="ECO:0000313" key="2">
    <source>
        <dbReference type="Proteomes" id="UP000290572"/>
    </source>
</evidence>
<protein>
    <submittedName>
        <fullName evidence="1">Uncharacterized protein</fullName>
    </submittedName>
</protein>
<dbReference type="EMBL" id="QBIY01012822">
    <property type="protein sequence ID" value="RXN15885.1"/>
    <property type="molecule type" value="Genomic_DNA"/>
</dbReference>
<reference evidence="1 2" key="1">
    <citation type="submission" date="2018-03" db="EMBL/GenBank/DDBJ databases">
        <title>Draft genome sequence of Rohu Carp (Labeo rohita).</title>
        <authorList>
            <person name="Das P."/>
            <person name="Kushwaha B."/>
            <person name="Joshi C.G."/>
            <person name="Kumar D."/>
            <person name="Nagpure N.S."/>
            <person name="Sahoo L."/>
            <person name="Das S.P."/>
            <person name="Bit A."/>
            <person name="Patnaik S."/>
            <person name="Meher P.K."/>
            <person name="Jayasankar P."/>
            <person name="Koringa P.G."/>
            <person name="Patel N.V."/>
            <person name="Hinsu A.T."/>
            <person name="Kumar R."/>
            <person name="Pandey M."/>
            <person name="Agarwal S."/>
            <person name="Srivastava S."/>
            <person name="Singh M."/>
            <person name="Iquebal M.A."/>
            <person name="Jaiswal S."/>
            <person name="Angadi U.B."/>
            <person name="Kumar N."/>
            <person name="Raza M."/>
            <person name="Shah T.M."/>
            <person name="Rai A."/>
            <person name="Jena J.K."/>
        </authorList>
    </citation>
    <scope>NUCLEOTIDE SEQUENCE [LARGE SCALE GENOMIC DNA]</scope>
    <source>
        <strain evidence="1">DASCIFA01</strain>
        <tissue evidence="1">Testis</tissue>
    </source>
</reference>